<sequence>MKEDFINDSRLNSLPRAEKEEYDKLTKQITDEKKKLEVDFPGEPEDRLAIEHQIELLEEKRQRILL</sequence>
<evidence type="ECO:0000313" key="2">
    <source>
        <dbReference type="Proteomes" id="UP000240509"/>
    </source>
</evidence>
<gene>
    <name evidence="1" type="ORF">C6Y45_12280</name>
</gene>
<proteinExistence type="predicted"/>
<reference evidence="1 2" key="1">
    <citation type="submission" date="2018-03" db="EMBL/GenBank/DDBJ databases">
        <title>Alkalicoccus saliphilus sp. nov., isolated from a mineral pool.</title>
        <authorList>
            <person name="Zhao B."/>
        </authorList>
    </citation>
    <scope>NUCLEOTIDE SEQUENCE [LARGE SCALE GENOMIC DNA]</scope>
    <source>
        <strain evidence="1 2">6AG</strain>
    </source>
</reference>
<protein>
    <submittedName>
        <fullName evidence="1">Uncharacterized protein</fullName>
    </submittedName>
</protein>
<dbReference type="OrthoDB" id="9949538at2"/>
<dbReference type="RefSeq" id="WP_107585523.1">
    <property type="nucleotide sequence ID" value="NZ_PZJJ01000021.1"/>
</dbReference>
<organism evidence="1 2">
    <name type="scientific">Alkalicoccus saliphilus</name>
    <dbReference type="NCBI Taxonomy" id="200989"/>
    <lineage>
        <taxon>Bacteria</taxon>
        <taxon>Bacillati</taxon>
        <taxon>Bacillota</taxon>
        <taxon>Bacilli</taxon>
        <taxon>Bacillales</taxon>
        <taxon>Bacillaceae</taxon>
        <taxon>Alkalicoccus</taxon>
    </lineage>
</organism>
<keyword evidence="2" id="KW-1185">Reference proteome</keyword>
<accession>A0A2T4U4H7</accession>
<name>A0A2T4U4H7_9BACI</name>
<dbReference type="AlphaFoldDB" id="A0A2T4U4H7"/>
<dbReference type="Proteomes" id="UP000240509">
    <property type="component" value="Unassembled WGS sequence"/>
</dbReference>
<evidence type="ECO:0000313" key="1">
    <source>
        <dbReference type="EMBL" id="PTL38294.1"/>
    </source>
</evidence>
<dbReference type="EMBL" id="PZJJ01000021">
    <property type="protein sequence ID" value="PTL38294.1"/>
    <property type="molecule type" value="Genomic_DNA"/>
</dbReference>
<comment type="caution">
    <text evidence="1">The sequence shown here is derived from an EMBL/GenBank/DDBJ whole genome shotgun (WGS) entry which is preliminary data.</text>
</comment>